<proteinExistence type="predicted"/>
<dbReference type="InterPro" id="IPR015897">
    <property type="entry name" value="CHK_kinase-like"/>
</dbReference>
<protein>
    <submittedName>
        <fullName evidence="2">Phosphotransferase</fullName>
    </submittedName>
</protein>
<gene>
    <name evidence="2" type="ORF">JQ615_41895</name>
</gene>
<dbReference type="SUPFAM" id="SSF56112">
    <property type="entry name" value="Protein kinase-like (PK-like)"/>
    <property type="match status" value="1"/>
</dbReference>
<comment type="caution">
    <text evidence="2">The sequence shown here is derived from an EMBL/GenBank/DDBJ whole genome shotgun (WGS) entry which is preliminary data.</text>
</comment>
<feature type="domain" description="CHK kinase-like" evidence="1">
    <location>
        <begin position="116"/>
        <end position="295"/>
    </location>
</feature>
<dbReference type="EMBL" id="JAFCJH010000127">
    <property type="protein sequence ID" value="MBR0801884.1"/>
    <property type="molecule type" value="Genomic_DNA"/>
</dbReference>
<dbReference type="PANTHER" id="PTHR11012">
    <property type="entry name" value="PROTEIN KINASE-LIKE DOMAIN-CONTAINING"/>
    <property type="match status" value="1"/>
</dbReference>
<dbReference type="SMART" id="SM00587">
    <property type="entry name" value="CHK"/>
    <property type="match status" value="1"/>
</dbReference>
<dbReference type="InterPro" id="IPR004119">
    <property type="entry name" value="EcKL"/>
</dbReference>
<dbReference type="PANTHER" id="PTHR11012:SF30">
    <property type="entry name" value="PROTEIN KINASE-LIKE DOMAIN-CONTAINING"/>
    <property type="match status" value="1"/>
</dbReference>
<sequence>MYPHSPADLTVAGLSNALGIDPTDVASTETEIIGQGLGVLCQLARVKFAYRGKASGPKSVVAKFPASIEQTRGLARQFKFYEREVQFYRSLAKEISLPTPQCLYASHDPVSDDFLLLLEDLGDHRLGDQLIGCSAEDAFAAVRQIATLHGEWWNSPKLKPLDWIPFGESNLNKGGMALYPIAWPLYLQQFGAGLPDDVKRVGDRLCDQIAGMLDRARDRPRTICHGDYRLDNMFFGVRPDQPSLTVVDWQITVRSIGTYDVGYFVSQSVSPTLRREIELDLLRAYHDRLTELGVKDYRFADCIDDYRWTLLFCFCYPVMGGGLGDVSNERGVALAKAMTDRCISAIRDWKAFEFLEA</sequence>
<evidence type="ECO:0000313" key="2">
    <source>
        <dbReference type="EMBL" id="MBR0801884.1"/>
    </source>
</evidence>
<evidence type="ECO:0000259" key="1">
    <source>
        <dbReference type="SMART" id="SM00587"/>
    </source>
</evidence>
<name>A0ABS5FYH7_9BRAD</name>
<dbReference type="Pfam" id="PF02958">
    <property type="entry name" value="EcKL"/>
    <property type="match status" value="2"/>
</dbReference>
<dbReference type="InterPro" id="IPR011009">
    <property type="entry name" value="Kinase-like_dom_sf"/>
</dbReference>
<accession>A0ABS5FYH7</accession>
<evidence type="ECO:0000313" key="3">
    <source>
        <dbReference type="Proteomes" id="UP001315278"/>
    </source>
</evidence>
<dbReference type="RefSeq" id="WP_212495764.1">
    <property type="nucleotide sequence ID" value="NZ_JAFCJH010000127.1"/>
</dbReference>
<dbReference type="Proteomes" id="UP001315278">
    <property type="component" value="Unassembled WGS sequence"/>
</dbReference>
<reference evidence="3" key="1">
    <citation type="journal article" date="2021" name="ISME J.">
        <title>Evolutionary origin and ecological implication of a unique nif island in free-living Bradyrhizobium lineages.</title>
        <authorList>
            <person name="Tao J."/>
        </authorList>
    </citation>
    <scope>NUCLEOTIDE SEQUENCE [LARGE SCALE GENOMIC DNA]</scope>
    <source>
        <strain evidence="3">SZCCT0434</strain>
    </source>
</reference>
<dbReference type="Gene3D" id="3.90.1200.10">
    <property type="match status" value="1"/>
</dbReference>
<organism evidence="2 3">
    <name type="scientific">Bradyrhizobium jicamae</name>
    <dbReference type="NCBI Taxonomy" id="280332"/>
    <lineage>
        <taxon>Bacteria</taxon>
        <taxon>Pseudomonadati</taxon>
        <taxon>Pseudomonadota</taxon>
        <taxon>Alphaproteobacteria</taxon>
        <taxon>Hyphomicrobiales</taxon>
        <taxon>Nitrobacteraceae</taxon>
        <taxon>Bradyrhizobium</taxon>
    </lineage>
</organism>
<keyword evidence="3" id="KW-1185">Reference proteome</keyword>